<dbReference type="EMBL" id="JAHLPM010000001">
    <property type="protein sequence ID" value="MBU5436626.1"/>
    <property type="molecule type" value="Genomic_DNA"/>
</dbReference>
<evidence type="ECO:0000313" key="5">
    <source>
        <dbReference type="EMBL" id="MBU5436626.1"/>
    </source>
</evidence>
<sequence length="350" mass="41966">MDYKIEYNRAVEFIGSMFKYATNKQQQASWNNKDLQEDVTKGMLDFSPSNDVKEWIKYVDNNISPFLRNDIVFIMNKVFGLFDISFRLVLEEDLKEPIELIESFKKLDSQRLIELTYYYYDSEIPLDSEDIMIRNNLTELYNEEISSFFIQIKKHPTEYKNKIVEVFEAFYKLYYEPSQEKVYDFMEKQCRNHNKLFKKDSLGFLNAVGLGDYSKIIVDENQLRIFVSFYVDLGIFYFSIDNTFIMFYGYTIEDRLDNKMIQNRYKALFKALSDDKRIEIIKITSKRPWYNKELADYFNLTTATLSYHLNLLLDLGILNFEPSINNRYYYTTNKENLKKLFDIALKDLLE</sequence>
<name>A0ABS6E228_9FIRM</name>
<keyword evidence="1" id="KW-0805">Transcription regulation</keyword>
<evidence type="ECO:0000313" key="6">
    <source>
        <dbReference type="Proteomes" id="UP000749471"/>
    </source>
</evidence>
<evidence type="ECO:0000256" key="2">
    <source>
        <dbReference type="ARBA" id="ARBA00023125"/>
    </source>
</evidence>
<dbReference type="InterPro" id="IPR001845">
    <property type="entry name" value="HTH_ArsR_DNA-bd_dom"/>
</dbReference>
<dbReference type="SMART" id="SM00418">
    <property type="entry name" value="HTH_ARSR"/>
    <property type="match status" value="1"/>
</dbReference>
<evidence type="ECO:0000256" key="3">
    <source>
        <dbReference type="ARBA" id="ARBA00023163"/>
    </source>
</evidence>
<proteinExistence type="predicted"/>
<organism evidence="5 6">
    <name type="scientific">Tissierella simiarum</name>
    <dbReference type="NCBI Taxonomy" id="2841534"/>
    <lineage>
        <taxon>Bacteria</taxon>
        <taxon>Bacillati</taxon>
        <taxon>Bacillota</taxon>
        <taxon>Tissierellia</taxon>
        <taxon>Tissierellales</taxon>
        <taxon>Tissierellaceae</taxon>
        <taxon>Tissierella</taxon>
    </lineage>
</organism>
<dbReference type="PANTHER" id="PTHR33154:SF33">
    <property type="entry name" value="TRANSCRIPTIONAL REPRESSOR SDPR"/>
    <property type="match status" value="1"/>
</dbReference>
<dbReference type="Proteomes" id="UP000749471">
    <property type="component" value="Unassembled WGS sequence"/>
</dbReference>
<protein>
    <submittedName>
        <fullName evidence="5">Winged helix-turn-helix domain-containing protein</fullName>
    </submittedName>
</protein>
<dbReference type="CDD" id="cd00090">
    <property type="entry name" value="HTH_ARSR"/>
    <property type="match status" value="1"/>
</dbReference>
<feature type="domain" description="HTH arsR-type" evidence="4">
    <location>
        <begin position="256"/>
        <end position="350"/>
    </location>
</feature>
<comment type="caution">
    <text evidence="5">The sequence shown here is derived from an EMBL/GenBank/DDBJ whole genome shotgun (WGS) entry which is preliminary data.</text>
</comment>
<accession>A0ABS6E228</accession>
<keyword evidence="6" id="KW-1185">Reference proteome</keyword>
<dbReference type="InterPro" id="IPR011991">
    <property type="entry name" value="ArsR-like_HTH"/>
</dbReference>
<evidence type="ECO:0000256" key="1">
    <source>
        <dbReference type="ARBA" id="ARBA00023015"/>
    </source>
</evidence>
<dbReference type="RefSeq" id="WP_216515978.1">
    <property type="nucleotide sequence ID" value="NZ_JAHLPM010000001.1"/>
</dbReference>
<dbReference type="PANTHER" id="PTHR33154">
    <property type="entry name" value="TRANSCRIPTIONAL REGULATOR, ARSR FAMILY"/>
    <property type="match status" value="1"/>
</dbReference>
<dbReference type="PROSITE" id="PS50987">
    <property type="entry name" value="HTH_ARSR_2"/>
    <property type="match status" value="1"/>
</dbReference>
<keyword evidence="3" id="KW-0804">Transcription</keyword>
<evidence type="ECO:0000259" key="4">
    <source>
        <dbReference type="PROSITE" id="PS50987"/>
    </source>
</evidence>
<keyword evidence="2" id="KW-0238">DNA-binding</keyword>
<dbReference type="InterPro" id="IPR051081">
    <property type="entry name" value="HTH_MetalResp_TranReg"/>
</dbReference>
<gene>
    <name evidence="5" type="ORF">KQI42_01325</name>
</gene>
<reference evidence="5 6" key="1">
    <citation type="submission" date="2021-06" db="EMBL/GenBank/DDBJ databases">
        <authorList>
            <person name="Sun Q."/>
            <person name="Li D."/>
        </authorList>
    </citation>
    <scope>NUCLEOTIDE SEQUENCE [LARGE SCALE GENOMIC DNA]</scope>
    <source>
        <strain evidence="5 6">MSJ-40</strain>
    </source>
</reference>
<dbReference type="Pfam" id="PF01022">
    <property type="entry name" value="HTH_5"/>
    <property type="match status" value="1"/>
</dbReference>